<evidence type="ECO:0000313" key="1">
    <source>
        <dbReference type="EMBL" id="KAH7965691.1"/>
    </source>
</evidence>
<dbReference type="EMBL" id="CM023471">
    <property type="protein sequence ID" value="KAH7965691.1"/>
    <property type="molecule type" value="Genomic_DNA"/>
</dbReference>
<keyword evidence="2" id="KW-1185">Reference proteome</keyword>
<protein>
    <submittedName>
        <fullName evidence="1">Uncharacterized protein</fullName>
    </submittedName>
</protein>
<organism evidence="1 2">
    <name type="scientific">Dermacentor silvarum</name>
    <name type="common">Tick</name>
    <dbReference type="NCBI Taxonomy" id="543639"/>
    <lineage>
        <taxon>Eukaryota</taxon>
        <taxon>Metazoa</taxon>
        <taxon>Ecdysozoa</taxon>
        <taxon>Arthropoda</taxon>
        <taxon>Chelicerata</taxon>
        <taxon>Arachnida</taxon>
        <taxon>Acari</taxon>
        <taxon>Parasitiformes</taxon>
        <taxon>Ixodida</taxon>
        <taxon>Ixodoidea</taxon>
        <taxon>Ixodidae</taxon>
        <taxon>Rhipicephalinae</taxon>
        <taxon>Dermacentor</taxon>
    </lineage>
</organism>
<comment type="caution">
    <text evidence="1">The sequence shown here is derived from an EMBL/GenBank/DDBJ whole genome shotgun (WGS) entry which is preliminary data.</text>
</comment>
<name>A0ACB8DC81_DERSI</name>
<accession>A0ACB8DC81</accession>
<evidence type="ECO:0000313" key="2">
    <source>
        <dbReference type="Proteomes" id="UP000821865"/>
    </source>
</evidence>
<gene>
    <name evidence="1" type="ORF">HPB49_009840</name>
</gene>
<sequence length="160" mass="17720">MARQPPPPPPPPRTLISRSGTVGRTRVTFPAVLALQEPLAPVKLREYTYLHPSSEVHPNVATLVHRNLAAALHQLDVSDCAHLLLKVLPRRRTEASLFVINEYSPPKAPSAPLVLALRKPLSCAGRNALFILGDFNAPHTSWGYPQNTRKSQSLWTFIKN</sequence>
<proteinExistence type="predicted"/>
<dbReference type="Proteomes" id="UP000821865">
    <property type="component" value="Chromosome 2"/>
</dbReference>
<reference evidence="1" key="1">
    <citation type="submission" date="2020-05" db="EMBL/GenBank/DDBJ databases">
        <title>Large-scale comparative analyses of tick genomes elucidate their genetic diversity and vector capacities.</title>
        <authorList>
            <person name="Jia N."/>
            <person name="Wang J."/>
            <person name="Shi W."/>
            <person name="Du L."/>
            <person name="Sun Y."/>
            <person name="Zhan W."/>
            <person name="Jiang J."/>
            <person name="Wang Q."/>
            <person name="Zhang B."/>
            <person name="Ji P."/>
            <person name="Sakyi L.B."/>
            <person name="Cui X."/>
            <person name="Yuan T."/>
            <person name="Jiang B."/>
            <person name="Yang W."/>
            <person name="Lam T.T.-Y."/>
            <person name="Chang Q."/>
            <person name="Ding S."/>
            <person name="Wang X."/>
            <person name="Zhu J."/>
            <person name="Ruan X."/>
            <person name="Zhao L."/>
            <person name="Wei J."/>
            <person name="Que T."/>
            <person name="Du C."/>
            <person name="Cheng J."/>
            <person name="Dai P."/>
            <person name="Han X."/>
            <person name="Huang E."/>
            <person name="Gao Y."/>
            <person name="Liu J."/>
            <person name="Shao H."/>
            <person name="Ye R."/>
            <person name="Li L."/>
            <person name="Wei W."/>
            <person name="Wang X."/>
            <person name="Wang C."/>
            <person name="Yang T."/>
            <person name="Huo Q."/>
            <person name="Li W."/>
            <person name="Guo W."/>
            <person name="Chen H."/>
            <person name="Zhou L."/>
            <person name="Ni X."/>
            <person name="Tian J."/>
            <person name="Zhou Y."/>
            <person name="Sheng Y."/>
            <person name="Liu T."/>
            <person name="Pan Y."/>
            <person name="Xia L."/>
            <person name="Li J."/>
            <person name="Zhao F."/>
            <person name="Cao W."/>
        </authorList>
    </citation>
    <scope>NUCLEOTIDE SEQUENCE</scope>
    <source>
        <strain evidence="1">Dsil-2018</strain>
    </source>
</reference>